<dbReference type="Pfam" id="PF00254">
    <property type="entry name" value="FKBP_C"/>
    <property type="match status" value="1"/>
</dbReference>
<dbReference type="PIRSF" id="PIRSF003095">
    <property type="entry name" value="Trigger_factor"/>
    <property type="match status" value="1"/>
</dbReference>
<evidence type="ECO:0000256" key="4">
    <source>
        <dbReference type="ARBA" id="ARBA00016902"/>
    </source>
</evidence>
<dbReference type="Pfam" id="PF05698">
    <property type="entry name" value="Trigger_C"/>
    <property type="match status" value="1"/>
</dbReference>
<evidence type="ECO:0000256" key="9">
    <source>
        <dbReference type="ARBA" id="ARBA00029986"/>
    </source>
</evidence>
<dbReference type="EMBL" id="BSNF01000008">
    <property type="protein sequence ID" value="GLQ07156.1"/>
    <property type="molecule type" value="Genomic_DNA"/>
</dbReference>
<organism evidence="16 17">
    <name type="scientific">Sneathiella chinensis</name>
    <dbReference type="NCBI Taxonomy" id="349750"/>
    <lineage>
        <taxon>Bacteria</taxon>
        <taxon>Pseudomonadati</taxon>
        <taxon>Pseudomonadota</taxon>
        <taxon>Alphaproteobacteria</taxon>
        <taxon>Sneathiellales</taxon>
        <taxon>Sneathiellaceae</taxon>
        <taxon>Sneathiella</taxon>
    </lineage>
</organism>
<keyword evidence="7 10" id="KW-0413">Isomerase</keyword>
<dbReference type="Gene3D" id="3.10.50.40">
    <property type="match status" value="1"/>
</dbReference>
<keyword evidence="13" id="KW-0175">Coiled coil</keyword>
<evidence type="ECO:0000259" key="15">
    <source>
        <dbReference type="PROSITE" id="PS50059"/>
    </source>
</evidence>
<keyword evidence="17" id="KW-1185">Reference proteome</keyword>
<dbReference type="SUPFAM" id="SSF109998">
    <property type="entry name" value="Triger factor/SurA peptide-binding domain-like"/>
    <property type="match status" value="1"/>
</dbReference>
<feature type="compositionally biased region" description="Basic and acidic residues" evidence="14">
    <location>
        <begin position="458"/>
        <end position="473"/>
    </location>
</feature>
<keyword evidence="6 10" id="KW-0143">Chaperone</keyword>
<reference evidence="16" key="2">
    <citation type="submission" date="2023-01" db="EMBL/GenBank/DDBJ databases">
        <title>Draft genome sequence of Sneathiella chinensis strain NBRC 103408.</title>
        <authorList>
            <person name="Sun Q."/>
            <person name="Mori K."/>
        </authorList>
    </citation>
    <scope>NUCLEOTIDE SEQUENCE</scope>
    <source>
        <strain evidence="16">NBRC 103408</strain>
    </source>
</reference>
<dbReference type="Gene3D" id="3.30.70.1050">
    <property type="entry name" value="Trigger factor ribosome-binding domain"/>
    <property type="match status" value="1"/>
</dbReference>
<gene>
    <name evidence="10 16" type="primary">tig</name>
    <name evidence="16" type="ORF">GCM10007924_23770</name>
</gene>
<feature type="coiled-coil region" evidence="13">
    <location>
        <begin position="130"/>
        <end position="157"/>
    </location>
</feature>
<evidence type="ECO:0000256" key="1">
    <source>
        <dbReference type="ARBA" id="ARBA00000971"/>
    </source>
</evidence>
<evidence type="ECO:0000256" key="13">
    <source>
        <dbReference type="SAM" id="Coils"/>
    </source>
</evidence>
<dbReference type="NCBIfam" id="TIGR00115">
    <property type="entry name" value="tig"/>
    <property type="match status" value="1"/>
</dbReference>
<proteinExistence type="inferred from homology"/>
<feature type="region of interest" description="Disordered" evidence="14">
    <location>
        <begin position="430"/>
        <end position="486"/>
    </location>
</feature>
<evidence type="ECO:0000313" key="17">
    <source>
        <dbReference type="Proteomes" id="UP001161409"/>
    </source>
</evidence>
<dbReference type="PANTHER" id="PTHR30560">
    <property type="entry name" value="TRIGGER FACTOR CHAPERONE AND PEPTIDYL-PROLYL CIS/TRANS ISOMERASE"/>
    <property type="match status" value="1"/>
</dbReference>
<comment type="function">
    <text evidence="8 10">Involved in protein export. Acts as a chaperone by maintaining the newly synthesized protein in an open conformation. Functions as a peptidyl-prolyl cis-trans isomerase.</text>
</comment>
<protein>
    <recommendedName>
        <fullName evidence="4 10">Trigger factor</fullName>
        <shortName evidence="10">TF</shortName>
        <ecNumber evidence="3 10">5.2.1.8</ecNumber>
    </recommendedName>
    <alternativeName>
        <fullName evidence="9 10">PPIase</fullName>
    </alternativeName>
</protein>
<evidence type="ECO:0000256" key="2">
    <source>
        <dbReference type="ARBA" id="ARBA00005464"/>
    </source>
</evidence>
<evidence type="ECO:0000256" key="11">
    <source>
        <dbReference type="PROSITE-ProRule" id="PRU00277"/>
    </source>
</evidence>
<dbReference type="InterPro" id="IPR005215">
    <property type="entry name" value="Trig_fac"/>
</dbReference>
<dbReference type="SUPFAM" id="SSF102735">
    <property type="entry name" value="Trigger factor ribosome-binding domain"/>
    <property type="match status" value="1"/>
</dbReference>
<accession>A0ABQ5U5W0</accession>
<sequence length="486" mass="54326">MQVTQTSSEGLKRDFTVVVEAAEIESKVTEKLTTVGTQVRLPGFRPGKVPMSVLRQRFGKSVMGEVLEEAVNESSQKALNDNDLRPAQQPKIEITKFDEGSDLEFTIEVEIMPDFEPMDFSKLKLEKLVAEVEEEKVDEAVQQIAAHQKNFQKVARNRKSKEGDALLIDFVGKVDGVAFEGGSAEGHLLELGSGQFIPGFEDQLVGQKGGEEVDVTVTFPENYGAEHLAGKEAVFEVKVHEVQEAADVEIDDDFAKKLGLDDLAALKDAVRGRIQDEYNQLGRQTLKRNMLDALADAHDFEVPPGMKAAEFDNIWSQFQQELERSGEKLEDQDQSEEELREEYSKIAERRVRLGLLLAEVGRLNNIDVSNEEVQQAMFAQARNFPGQEQQIFQMFQQNPEMQNSLRAPIFEDKVVDFIAELAKVEEKTVSYDDLIADPDEEKEDKPAAKKKAAPKKKAAAEKSDDEKPAEKKKAAPKKAAAKKSEK</sequence>
<dbReference type="Gene3D" id="1.10.3120.10">
    <property type="entry name" value="Trigger factor, C-terminal domain"/>
    <property type="match status" value="1"/>
</dbReference>
<feature type="compositionally biased region" description="Basic residues" evidence="14">
    <location>
        <begin position="474"/>
        <end position="486"/>
    </location>
</feature>
<dbReference type="PANTHER" id="PTHR30560:SF3">
    <property type="entry name" value="TRIGGER FACTOR-LIKE PROTEIN TIG, CHLOROPLASTIC"/>
    <property type="match status" value="1"/>
</dbReference>
<name>A0ABQ5U5W0_9PROT</name>
<keyword evidence="10 12" id="KW-0131">Cell cycle</keyword>
<feature type="domain" description="PPIase FKBP-type" evidence="15">
    <location>
        <begin position="163"/>
        <end position="243"/>
    </location>
</feature>
<dbReference type="PROSITE" id="PS50059">
    <property type="entry name" value="FKBP_PPIASE"/>
    <property type="match status" value="1"/>
</dbReference>
<keyword evidence="5 10" id="KW-0697">Rotamase</keyword>
<comment type="catalytic activity">
    <reaction evidence="1 10 11">
        <text>[protein]-peptidylproline (omega=180) = [protein]-peptidylproline (omega=0)</text>
        <dbReference type="Rhea" id="RHEA:16237"/>
        <dbReference type="Rhea" id="RHEA-COMP:10747"/>
        <dbReference type="Rhea" id="RHEA-COMP:10748"/>
        <dbReference type="ChEBI" id="CHEBI:83833"/>
        <dbReference type="ChEBI" id="CHEBI:83834"/>
        <dbReference type="EC" id="5.2.1.8"/>
    </reaction>
</comment>
<evidence type="ECO:0000256" key="8">
    <source>
        <dbReference type="ARBA" id="ARBA00024849"/>
    </source>
</evidence>
<evidence type="ECO:0000256" key="10">
    <source>
        <dbReference type="HAMAP-Rule" id="MF_00303"/>
    </source>
</evidence>
<dbReference type="EC" id="5.2.1.8" evidence="3 10"/>
<dbReference type="RefSeq" id="WP_169561222.1">
    <property type="nucleotide sequence ID" value="NZ_BSNF01000008.1"/>
</dbReference>
<comment type="similarity">
    <text evidence="2 10 12">Belongs to the FKBP-type PPIase family. Tig subfamily.</text>
</comment>
<keyword evidence="10 12" id="KW-0132">Cell division</keyword>
<evidence type="ECO:0000256" key="3">
    <source>
        <dbReference type="ARBA" id="ARBA00013194"/>
    </source>
</evidence>
<dbReference type="InterPro" id="IPR046357">
    <property type="entry name" value="PPIase_dom_sf"/>
</dbReference>
<evidence type="ECO:0000256" key="12">
    <source>
        <dbReference type="RuleBase" id="RU003914"/>
    </source>
</evidence>
<dbReference type="SUPFAM" id="SSF54534">
    <property type="entry name" value="FKBP-like"/>
    <property type="match status" value="1"/>
</dbReference>
<comment type="caution">
    <text evidence="16">The sequence shown here is derived from an EMBL/GenBank/DDBJ whole genome shotgun (WGS) entry which is preliminary data.</text>
</comment>
<reference evidence="16" key="1">
    <citation type="journal article" date="2014" name="Int. J. Syst. Evol. Microbiol.">
        <title>Complete genome of a new Firmicutes species belonging to the dominant human colonic microbiota ('Ruminococcus bicirculans') reveals two chromosomes and a selective capacity to utilize plant glucans.</title>
        <authorList>
            <consortium name="NISC Comparative Sequencing Program"/>
            <person name="Wegmann U."/>
            <person name="Louis P."/>
            <person name="Goesmann A."/>
            <person name="Henrissat B."/>
            <person name="Duncan S.H."/>
            <person name="Flint H.J."/>
        </authorList>
    </citation>
    <scope>NUCLEOTIDE SEQUENCE</scope>
    <source>
        <strain evidence="16">NBRC 103408</strain>
    </source>
</reference>
<keyword evidence="10" id="KW-0963">Cytoplasm</keyword>
<dbReference type="Proteomes" id="UP001161409">
    <property type="component" value="Unassembled WGS sequence"/>
</dbReference>
<dbReference type="InterPro" id="IPR001179">
    <property type="entry name" value="PPIase_FKBP_dom"/>
</dbReference>
<dbReference type="InterPro" id="IPR037041">
    <property type="entry name" value="Trigger_fac_C_sf"/>
</dbReference>
<feature type="coiled-coil region" evidence="13">
    <location>
        <begin position="322"/>
        <end position="349"/>
    </location>
</feature>
<evidence type="ECO:0000313" key="16">
    <source>
        <dbReference type="EMBL" id="GLQ07156.1"/>
    </source>
</evidence>
<evidence type="ECO:0000256" key="14">
    <source>
        <dbReference type="SAM" id="MobiDB-lite"/>
    </source>
</evidence>
<feature type="compositionally biased region" description="Basic residues" evidence="14">
    <location>
        <begin position="448"/>
        <end position="457"/>
    </location>
</feature>
<evidence type="ECO:0000256" key="5">
    <source>
        <dbReference type="ARBA" id="ARBA00023110"/>
    </source>
</evidence>
<dbReference type="InterPro" id="IPR008881">
    <property type="entry name" value="Trigger_fac_ribosome-bd_bac"/>
</dbReference>
<dbReference type="InterPro" id="IPR036611">
    <property type="entry name" value="Trigger_fac_ribosome-bd_sf"/>
</dbReference>
<evidence type="ECO:0000256" key="6">
    <source>
        <dbReference type="ARBA" id="ARBA00023186"/>
    </source>
</evidence>
<dbReference type="Pfam" id="PF05697">
    <property type="entry name" value="Trigger_N"/>
    <property type="match status" value="1"/>
</dbReference>
<comment type="domain">
    <text evidence="10">Consists of 3 domains; the N-terminus binds the ribosome, the middle domain has PPIase activity, while the C-terminus has intrinsic chaperone activity on its own.</text>
</comment>
<comment type="subcellular location">
    <subcellularLocation>
        <location evidence="10">Cytoplasm</location>
    </subcellularLocation>
    <text evidence="10">About half TF is bound to the ribosome near the polypeptide exit tunnel while the other half is free in the cytoplasm.</text>
</comment>
<dbReference type="InterPro" id="IPR008880">
    <property type="entry name" value="Trigger_fac_C"/>
</dbReference>
<evidence type="ECO:0000256" key="7">
    <source>
        <dbReference type="ARBA" id="ARBA00023235"/>
    </source>
</evidence>
<dbReference type="InterPro" id="IPR027304">
    <property type="entry name" value="Trigger_fact/SurA_dom_sf"/>
</dbReference>
<dbReference type="HAMAP" id="MF_00303">
    <property type="entry name" value="Trigger_factor_Tig"/>
    <property type="match status" value="1"/>
</dbReference>